<dbReference type="EMBL" id="NBNE01003630">
    <property type="protein sequence ID" value="OWZ07204.1"/>
    <property type="molecule type" value="Genomic_DNA"/>
</dbReference>
<dbReference type="GO" id="GO:0003676">
    <property type="term" value="F:nucleic acid binding"/>
    <property type="evidence" value="ECO:0007669"/>
    <property type="project" value="InterPro"/>
</dbReference>
<dbReference type="Gene3D" id="1.10.340.70">
    <property type="match status" value="1"/>
</dbReference>
<dbReference type="InterPro" id="IPR050951">
    <property type="entry name" value="Retrovirus_Pol_polyprotein"/>
</dbReference>
<dbReference type="PANTHER" id="PTHR37984:SF5">
    <property type="entry name" value="PROTEIN NYNRIN-LIKE"/>
    <property type="match status" value="1"/>
</dbReference>
<dbReference type="AlphaFoldDB" id="A0A225VQ18"/>
<dbReference type="Proteomes" id="UP000198211">
    <property type="component" value="Unassembled WGS sequence"/>
</dbReference>
<dbReference type="PANTHER" id="PTHR37984">
    <property type="entry name" value="PROTEIN CBG26694"/>
    <property type="match status" value="1"/>
</dbReference>
<dbReference type="OrthoDB" id="123161at2759"/>
<dbReference type="GO" id="GO:0015074">
    <property type="term" value="P:DNA integration"/>
    <property type="evidence" value="ECO:0007669"/>
    <property type="project" value="InterPro"/>
</dbReference>
<organism evidence="2 3">
    <name type="scientific">Phytophthora megakarya</name>
    <dbReference type="NCBI Taxonomy" id="4795"/>
    <lineage>
        <taxon>Eukaryota</taxon>
        <taxon>Sar</taxon>
        <taxon>Stramenopiles</taxon>
        <taxon>Oomycota</taxon>
        <taxon>Peronosporomycetes</taxon>
        <taxon>Peronosporales</taxon>
        <taxon>Peronosporaceae</taxon>
        <taxon>Phytophthora</taxon>
    </lineage>
</organism>
<dbReference type="Gene3D" id="3.30.420.10">
    <property type="entry name" value="Ribonuclease H-like superfamily/Ribonuclease H"/>
    <property type="match status" value="1"/>
</dbReference>
<dbReference type="InterPro" id="IPR001584">
    <property type="entry name" value="Integrase_cat-core"/>
</dbReference>
<sequence>MNALLVVNRVSPLQEPVFIWPSHEEIEREQRRDLSKRDADADTLPTCHWNADINLFVTNSGKIWIPAQSVDLQQRLCVVAHSDLSGNRGADTTEHTLAETFDRPTLHDNIKKFVRGCIQCMIIGDRVVPRPFGESPHAQHRMKCCILIFCRYQHDDMSGYYELVVCTGPTAEAACRCLLYWFKRFGPIPQWVSDRGTHFLNELLELLRKGYGSAHHFPTANCPWANGTVEVGNRLLLKCLRAMLSERKLHISDWQTALHLVQSALNQTPAERLGDVAPVMAFTALPSSPPIHTILHPQTTEVFDAHIVYQKQHEHIAAVQASLPKKEDRKFATDVQMDNYEIGDFVLVAQVTGRANKLSVHWQGPRRVAHALSDNIFEV</sequence>
<dbReference type="PROSITE" id="PS50994">
    <property type="entry name" value="INTEGRASE"/>
    <property type="match status" value="1"/>
</dbReference>
<evidence type="ECO:0000313" key="2">
    <source>
        <dbReference type="EMBL" id="OWZ07204.1"/>
    </source>
</evidence>
<gene>
    <name evidence="2" type="ORF">PHMEG_00020437</name>
</gene>
<feature type="domain" description="Integrase catalytic" evidence="1">
    <location>
        <begin position="155"/>
        <end position="286"/>
    </location>
</feature>
<evidence type="ECO:0000259" key="1">
    <source>
        <dbReference type="PROSITE" id="PS50994"/>
    </source>
</evidence>
<keyword evidence="3" id="KW-1185">Reference proteome</keyword>
<comment type="caution">
    <text evidence="2">The sequence shown here is derived from an EMBL/GenBank/DDBJ whole genome shotgun (WGS) entry which is preliminary data.</text>
</comment>
<name>A0A225VQ18_9STRA</name>
<protein>
    <recommendedName>
        <fullName evidence="1">Integrase catalytic domain-containing protein</fullName>
    </recommendedName>
</protein>
<proteinExistence type="predicted"/>
<dbReference type="InterPro" id="IPR012337">
    <property type="entry name" value="RNaseH-like_sf"/>
</dbReference>
<accession>A0A225VQ18</accession>
<dbReference type="InterPro" id="IPR036397">
    <property type="entry name" value="RNaseH_sf"/>
</dbReference>
<dbReference type="SUPFAM" id="SSF53098">
    <property type="entry name" value="Ribonuclease H-like"/>
    <property type="match status" value="1"/>
</dbReference>
<reference evidence="3" key="1">
    <citation type="submission" date="2017-03" db="EMBL/GenBank/DDBJ databases">
        <title>Phytopthora megakarya and P. palmivora, two closely related causual agents of cacao black pod achieved similar genome size and gene model numbers by different mechanisms.</title>
        <authorList>
            <person name="Ali S."/>
            <person name="Shao J."/>
            <person name="Larry D.J."/>
            <person name="Kronmiller B."/>
            <person name="Shen D."/>
            <person name="Strem M.D."/>
            <person name="Melnick R.L."/>
            <person name="Guiltinan M.J."/>
            <person name="Tyler B.M."/>
            <person name="Meinhardt L.W."/>
            <person name="Bailey B.A."/>
        </authorList>
    </citation>
    <scope>NUCLEOTIDE SEQUENCE [LARGE SCALE GENOMIC DNA]</scope>
    <source>
        <strain evidence="3">zdho120</strain>
    </source>
</reference>
<evidence type="ECO:0000313" key="3">
    <source>
        <dbReference type="Proteomes" id="UP000198211"/>
    </source>
</evidence>